<comment type="caution">
    <text evidence="1">The sequence shown here is derived from an EMBL/GenBank/DDBJ whole genome shotgun (WGS) entry which is preliminary data.</text>
</comment>
<dbReference type="AlphaFoldDB" id="A0AAV4BSF7"/>
<reference evidence="1 2" key="1">
    <citation type="journal article" date="2021" name="Elife">
        <title>Chloroplast acquisition without the gene transfer in kleptoplastic sea slugs, Plakobranchus ocellatus.</title>
        <authorList>
            <person name="Maeda T."/>
            <person name="Takahashi S."/>
            <person name="Yoshida T."/>
            <person name="Shimamura S."/>
            <person name="Takaki Y."/>
            <person name="Nagai Y."/>
            <person name="Toyoda A."/>
            <person name="Suzuki Y."/>
            <person name="Arimoto A."/>
            <person name="Ishii H."/>
            <person name="Satoh N."/>
            <person name="Nishiyama T."/>
            <person name="Hasebe M."/>
            <person name="Maruyama T."/>
            <person name="Minagawa J."/>
            <person name="Obokata J."/>
            <person name="Shigenobu S."/>
        </authorList>
    </citation>
    <scope>NUCLEOTIDE SEQUENCE [LARGE SCALE GENOMIC DNA]</scope>
</reference>
<dbReference type="Proteomes" id="UP000735302">
    <property type="component" value="Unassembled WGS sequence"/>
</dbReference>
<name>A0AAV4BSF7_9GAST</name>
<dbReference type="PANTHER" id="PTHR37984">
    <property type="entry name" value="PROTEIN CBG26694"/>
    <property type="match status" value="1"/>
</dbReference>
<dbReference type="PANTHER" id="PTHR37984:SF13">
    <property type="entry name" value="RIBONUCLEASE H"/>
    <property type="match status" value="1"/>
</dbReference>
<sequence>MMVSLKINHVETQMELDTGSAVSVMTIDDYKEMFGKLPIMEPSKLRLRTYTNELIQPLGTLLVKVDVNEQEKTLPPLILNKGGNPILGRDWLSVLKLDWRNINHISTASDSSVDSIISEYSNVFAQGIGKIKKISKPTSK</sequence>
<gene>
    <name evidence="1" type="ORF">PoB_004871000</name>
</gene>
<proteinExistence type="predicted"/>
<keyword evidence="2" id="KW-1185">Reference proteome</keyword>
<organism evidence="1 2">
    <name type="scientific">Plakobranchus ocellatus</name>
    <dbReference type="NCBI Taxonomy" id="259542"/>
    <lineage>
        <taxon>Eukaryota</taxon>
        <taxon>Metazoa</taxon>
        <taxon>Spiralia</taxon>
        <taxon>Lophotrochozoa</taxon>
        <taxon>Mollusca</taxon>
        <taxon>Gastropoda</taxon>
        <taxon>Heterobranchia</taxon>
        <taxon>Euthyneura</taxon>
        <taxon>Panpulmonata</taxon>
        <taxon>Sacoglossa</taxon>
        <taxon>Placobranchoidea</taxon>
        <taxon>Plakobranchidae</taxon>
        <taxon>Plakobranchus</taxon>
    </lineage>
</organism>
<dbReference type="SUPFAM" id="SSF50630">
    <property type="entry name" value="Acid proteases"/>
    <property type="match status" value="1"/>
</dbReference>
<evidence type="ECO:0000313" key="2">
    <source>
        <dbReference type="Proteomes" id="UP000735302"/>
    </source>
</evidence>
<evidence type="ECO:0000313" key="1">
    <source>
        <dbReference type="EMBL" id="GFO22205.1"/>
    </source>
</evidence>
<protein>
    <submittedName>
        <fullName evidence="1">Polyprotein</fullName>
    </submittedName>
</protein>
<dbReference type="Gene3D" id="2.40.70.10">
    <property type="entry name" value="Acid Proteases"/>
    <property type="match status" value="1"/>
</dbReference>
<accession>A0AAV4BSF7</accession>
<dbReference type="InterPro" id="IPR050951">
    <property type="entry name" value="Retrovirus_Pol_polyprotein"/>
</dbReference>
<dbReference type="InterPro" id="IPR021109">
    <property type="entry name" value="Peptidase_aspartic_dom_sf"/>
</dbReference>
<dbReference type="EMBL" id="BLXT01005342">
    <property type="protein sequence ID" value="GFO22205.1"/>
    <property type="molecule type" value="Genomic_DNA"/>
</dbReference>